<sequence length="84" mass="9757">MPIRRLISALGVPQRETLRKSEKGRRTTHARRTERGRRGEERRWDTQGEREPGGRKRKEGEPDNRGLLTSRDDPTEGQGGPRRQ</sequence>
<name>A0AAV7WQC7_PLEWA</name>
<accession>A0AAV7WQC7</accession>
<organism evidence="2 3">
    <name type="scientific">Pleurodeles waltl</name>
    <name type="common">Iberian ribbed newt</name>
    <dbReference type="NCBI Taxonomy" id="8319"/>
    <lineage>
        <taxon>Eukaryota</taxon>
        <taxon>Metazoa</taxon>
        <taxon>Chordata</taxon>
        <taxon>Craniata</taxon>
        <taxon>Vertebrata</taxon>
        <taxon>Euteleostomi</taxon>
        <taxon>Amphibia</taxon>
        <taxon>Batrachia</taxon>
        <taxon>Caudata</taxon>
        <taxon>Salamandroidea</taxon>
        <taxon>Salamandridae</taxon>
        <taxon>Pleurodelinae</taxon>
        <taxon>Pleurodeles</taxon>
    </lineage>
</organism>
<comment type="caution">
    <text evidence="2">The sequence shown here is derived from an EMBL/GenBank/DDBJ whole genome shotgun (WGS) entry which is preliminary data.</text>
</comment>
<dbReference type="AlphaFoldDB" id="A0AAV7WQC7"/>
<reference evidence="2" key="1">
    <citation type="journal article" date="2022" name="bioRxiv">
        <title>Sequencing and chromosome-scale assembly of the giantPleurodeles waltlgenome.</title>
        <authorList>
            <person name="Brown T."/>
            <person name="Elewa A."/>
            <person name="Iarovenko S."/>
            <person name="Subramanian E."/>
            <person name="Araus A.J."/>
            <person name="Petzold A."/>
            <person name="Susuki M."/>
            <person name="Suzuki K.-i.T."/>
            <person name="Hayashi T."/>
            <person name="Toyoda A."/>
            <person name="Oliveira C."/>
            <person name="Osipova E."/>
            <person name="Leigh N.D."/>
            <person name="Simon A."/>
            <person name="Yun M.H."/>
        </authorList>
    </citation>
    <scope>NUCLEOTIDE SEQUENCE</scope>
    <source>
        <strain evidence="2">20211129_DDA</strain>
        <tissue evidence="2">Liver</tissue>
    </source>
</reference>
<feature type="region of interest" description="Disordered" evidence="1">
    <location>
        <begin position="1"/>
        <end position="84"/>
    </location>
</feature>
<dbReference type="Proteomes" id="UP001066276">
    <property type="component" value="Chromosome 1_1"/>
</dbReference>
<keyword evidence="3" id="KW-1185">Reference proteome</keyword>
<evidence type="ECO:0000256" key="1">
    <source>
        <dbReference type="SAM" id="MobiDB-lite"/>
    </source>
</evidence>
<gene>
    <name evidence="2" type="ORF">NDU88_003878</name>
</gene>
<evidence type="ECO:0000313" key="3">
    <source>
        <dbReference type="Proteomes" id="UP001066276"/>
    </source>
</evidence>
<evidence type="ECO:0000313" key="2">
    <source>
        <dbReference type="EMBL" id="KAJ1216274.1"/>
    </source>
</evidence>
<proteinExistence type="predicted"/>
<protein>
    <submittedName>
        <fullName evidence="2">Uncharacterized protein</fullName>
    </submittedName>
</protein>
<feature type="compositionally biased region" description="Basic and acidic residues" evidence="1">
    <location>
        <begin position="16"/>
        <end position="74"/>
    </location>
</feature>
<dbReference type="EMBL" id="JANPWB010000001">
    <property type="protein sequence ID" value="KAJ1216274.1"/>
    <property type="molecule type" value="Genomic_DNA"/>
</dbReference>